<sequence length="231" mass="24491">MPTALITGANRGIGLGHTRSLLERGWTVHTAVRDPKGAKDLSALSEAGYDGELVIHSYDAREPDAAKKLAREVTGPLDILFANAGVMGPKAQGFGDLDFDAYLDAQRVNVMAPLALAEAFADQVSASALKVMALQSSRMGSIADNDSGGRYAYRASKAALNAVGKSLSVDLKDKGVIVLILHPGWVRTDMGGDQGLLTVEECVEGQLDLIARANPAMSGRFYHVNGQDLPW</sequence>
<dbReference type="SUPFAM" id="SSF51735">
    <property type="entry name" value="NAD(P)-binding Rossmann-fold domains"/>
    <property type="match status" value="1"/>
</dbReference>
<dbReference type="InterPro" id="IPR002347">
    <property type="entry name" value="SDR_fam"/>
</dbReference>
<dbReference type="GO" id="GO:0016616">
    <property type="term" value="F:oxidoreductase activity, acting on the CH-OH group of donors, NAD or NADP as acceptor"/>
    <property type="evidence" value="ECO:0007669"/>
    <property type="project" value="TreeGrafter"/>
</dbReference>
<evidence type="ECO:0000313" key="2">
    <source>
        <dbReference type="Proteomes" id="UP000305451"/>
    </source>
</evidence>
<gene>
    <name evidence="1" type="ORF">E5162_08765</name>
</gene>
<comment type="caution">
    <text evidence="1">The sequence shown here is derived from an EMBL/GenBank/DDBJ whole genome shotgun (WGS) entry which is preliminary data.</text>
</comment>
<accession>A0A4S2HBJ8</accession>
<keyword evidence="2" id="KW-1185">Reference proteome</keyword>
<name>A0A4S2HBJ8_9PROT</name>
<proteinExistence type="predicted"/>
<dbReference type="PANTHER" id="PTHR45458:SF1">
    <property type="entry name" value="SHORT CHAIN DEHYDROGENASE"/>
    <property type="match status" value="1"/>
</dbReference>
<reference evidence="1 2" key="1">
    <citation type="journal article" date="2013" name="Int. J. Syst. Evol. Microbiol.">
        <title>Marinicauda pacifica gen. nov., sp. nov., a prosthecate alphaproteobacterium of the family Hyphomonadaceae isolated from deep seawater.</title>
        <authorList>
            <person name="Zhang X.Y."/>
            <person name="Li G.W."/>
            <person name="Wang C.S."/>
            <person name="Zhang Y.J."/>
            <person name="Xu X.W."/>
            <person name="Li H."/>
            <person name="Liu A."/>
            <person name="Liu C."/>
            <person name="Xie B.B."/>
            <person name="Qin Q.L."/>
            <person name="Xu Z."/>
            <person name="Chen X.L."/>
            <person name="Zhou B.C."/>
            <person name="Zhang Y.Z."/>
        </authorList>
    </citation>
    <scope>NUCLEOTIDE SEQUENCE [LARGE SCALE GENOMIC DNA]</scope>
    <source>
        <strain evidence="1 2">P-1 km-3</strain>
    </source>
</reference>
<dbReference type="CDD" id="cd05325">
    <property type="entry name" value="carb_red_sniffer_like_SDR_c"/>
    <property type="match status" value="1"/>
</dbReference>
<evidence type="ECO:0000313" key="1">
    <source>
        <dbReference type="EMBL" id="TGY93143.1"/>
    </source>
</evidence>
<dbReference type="RefSeq" id="WP_135944860.1">
    <property type="nucleotide sequence ID" value="NZ_BMEI01000002.1"/>
</dbReference>
<dbReference type="OrthoDB" id="9785826at2"/>
<dbReference type="EMBL" id="SRXV01000002">
    <property type="protein sequence ID" value="TGY93143.1"/>
    <property type="molecule type" value="Genomic_DNA"/>
</dbReference>
<dbReference type="InterPro" id="IPR036291">
    <property type="entry name" value="NAD(P)-bd_dom_sf"/>
</dbReference>
<dbReference type="Pfam" id="PF00106">
    <property type="entry name" value="adh_short"/>
    <property type="match status" value="1"/>
</dbReference>
<dbReference type="PRINTS" id="PR00081">
    <property type="entry name" value="GDHRDH"/>
</dbReference>
<dbReference type="AlphaFoldDB" id="A0A4S2HBJ8"/>
<organism evidence="1 2">
    <name type="scientific">Marinicauda pacifica</name>
    <dbReference type="NCBI Taxonomy" id="1133559"/>
    <lineage>
        <taxon>Bacteria</taxon>
        <taxon>Pseudomonadati</taxon>
        <taxon>Pseudomonadota</taxon>
        <taxon>Alphaproteobacteria</taxon>
        <taxon>Maricaulales</taxon>
        <taxon>Maricaulaceae</taxon>
        <taxon>Marinicauda</taxon>
    </lineage>
</organism>
<dbReference type="PANTHER" id="PTHR45458">
    <property type="entry name" value="SHORT-CHAIN DEHYDROGENASE/REDUCTASE SDR"/>
    <property type="match status" value="1"/>
</dbReference>
<dbReference type="Gene3D" id="3.40.50.720">
    <property type="entry name" value="NAD(P)-binding Rossmann-like Domain"/>
    <property type="match status" value="1"/>
</dbReference>
<dbReference type="Proteomes" id="UP000305451">
    <property type="component" value="Unassembled WGS sequence"/>
</dbReference>
<dbReference type="InterPro" id="IPR052184">
    <property type="entry name" value="SDR_enzymes"/>
</dbReference>
<protein>
    <submittedName>
        <fullName evidence="1">SDR family oxidoreductase</fullName>
    </submittedName>
</protein>